<gene>
    <name evidence="1" type="ORF">PITG_07877</name>
</gene>
<keyword evidence="2" id="KW-1185">Reference proteome</keyword>
<dbReference type="HOGENOM" id="CLU_2627267_0_0_1"/>
<dbReference type="AlphaFoldDB" id="D0NA15"/>
<dbReference type="KEGG" id="pif:PITG_07877"/>
<dbReference type="GeneID" id="9462320"/>
<dbReference type="OMA" id="GREWSDE"/>
<evidence type="ECO:0000313" key="2">
    <source>
        <dbReference type="Proteomes" id="UP000006643"/>
    </source>
</evidence>
<dbReference type="eggNOG" id="ENOG502RH03">
    <property type="taxonomic scope" value="Eukaryota"/>
</dbReference>
<dbReference type="VEuPathDB" id="FungiDB:PITG_07877"/>
<dbReference type="OrthoDB" id="125046at2759"/>
<dbReference type="EMBL" id="DS028129">
    <property type="protein sequence ID" value="EEY54269.1"/>
    <property type="molecule type" value="Genomic_DNA"/>
</dbReference>
<dbReference type="InParanoid" id="D0NA15"/>
<evidence type="ECO:0000313" key="1">
    <source>
        <dbReference type="EMBL" id="EEY54269.1"/>
    </source>
</evidence>
<name>D0NA15_PHYIT</name>
<proteinExistence type="predicted"/>
<reference evidence="2" key="1">
    <citation type="journal article" date="2009" name="Nature">
        <title>Genome sequence and analysis of the Irish potato famine pathogen Phytophthora infestans.</title>
        <authorList>
            <consortium name="The Broad Institute Genome Sequencing Platform"/>
            <person name="Haas B.J."/>
            <person name="Kamoun S."/>
            <person name="Zody M.C."/>
            <person name="Jiang R.H."/>
            <person name="Handsaker R.E."/>
            <person name="Cano L.M."/>
            <person name="Grabherr M."/>
            <person name="Kodira C.D."/>
            <person name="Raffaele S."/>
            <person name="Torto-Alalibo T."/>
            <person name="Bozkurt T.O."/>
            <person name="Ah-Fong A.M."/>
            <person name="Alvarado L."/>
            <person name="Anderson V.L."/>
            <person name="Armstrong M.R."/>
            <person name="Avrova A."/>
            <person name="Baxter L."/>
            <person name="Beynon J."/>
            <person name="Boevink P.C."/>
            <person name="Bollmann S.R."/>
            <person name="Bos J.I."/>
            <person name="Bulone V."/>
            <person name="Cai G."/>
            <person name="Cakir C."/>
            <person name="Carrington J.C."/>
            <person name="Chawner M."/>
            <person name="Conti L."/>
            <person name="Costanzo S."/>
            <person name="Ewan R."/>
            <person name="Fahlgren N."/>
            <person name="Fischbach M.A."/>
            <person name="Fugelstad J."/>
            <person name="Gilroy E.M."/>
            <person name="Gnerre S."/>
            <person name="Green P.J."/>
            <person name="Grenville-Briggs L.J."/>
            <person name="Griffith J."/>
            <person name="Grunwald N.J."/>
            <person name="Horn K."/>
            <person name="Horner N.R."/>
            <person name="Hu C.H."/>
            <person name="Huitema E."/>
            <person name="Jeong D.H."/>
            <person name="Jones A.M."/>
            <person name="Jones J.D."/>
            <person name="Jones R.W."/>
            <person name="Karlsson E.K."/>
            <person name="Kunjeti S.G."/>
            <person name="Lamour K."/>
            <person name="Liu Z."/>
            <person name="Ma L."/>
            <person name="Maclean D."/>
            <person name="Chibucos M.C."/>
            <person name="McDonald H."/>
            <person name="McWalters J."/>
            <person name="Meijer H.J."/>
            <person name="Morgan W."/>
            <person name="Morris P.F."/>
            <person name="Munro C.A."/>
            <person name="O'Neill K."/>
            <person name="Ospina-Giraldo M."/>
            <person name="Pinzon A."/>
            <person name="Pritchard L."/>
            <person name="Ramsahoye B."/>
            <person name="Ren Q."/>
            <person name="Restrepo S."/>
            <person name="Roy S."/>
            <person name="Sadanandom A."/>
            <person name="Savidor A."/>
            <person name="Schornack S."/>
            <person name="Schwartz D.C."/>
            <person name="Schumann U.D."/>
            <person name="Schwessinger B."/>
            <person name="Seyer L."/>
            <person name="Sharpe T."/>
            <person name="Silvar C."/>
            <person name="Song J."/>
            <person name="Studholme D.J."/>
            <person name="Sykes S."/>
            <person name="Thines M."/>
            <person name="van de Vondervoort P.J."/>
            <person name="Phuntumart V."/>
            <person name="Wawra S."/>
            <person name="Weide R."/>
            <person name="Win J."/>
            <person name="Young C."/>
            <person name="Zhou S."/>
            <person name="Fry W."/>
            <person name="Meyers B.C."/>
            <person name="van West P."/>
            <person name="Ristaino J."/>
            <person name="Govers F."/>
            <person name="Birch P.R."/>
            <person name="Whisson S.C."/>
            <person name="Judelson H.S."/>
            <person name="Nusbaum C."/>
        </authorList>
    </citation>
    <scope>NUCLEOTIDE SEQUENCE [LARGE SCALE GENOMIC DNA]</scope>
    <source>
        <strain evidence="2">T30-4</strain>
    </source>
</reference>
<dbReference type="RefSeq" id="XP_002904091.1">
    <property type="nucleotide sequence ID" value="XM_002904045.1"/>
</dbReference>
<sequence length="78" mass="8970">MGKGREWSDEDTVPLCLSWLETSEDPITGTGQKKDTVYSRVYQHWLEHKNPDTDSSNQRKSDEVNTLGKMCWLPVAQD</sequence>
<accession>D0NA15</accession>
<organism evidence="1 2">
    <name type="scientific">Phytophthora infestans (strain T30-4)</name>
    <name type="common">Potato late blight agent</name>
    <dbReference type="NCBI Taxonomy" id="403677"/>
    <lineage>
        <taxon>Eukaryota</taxon>
        <taxon>Sar</taxon>
        <taxon>Stramenopiles</taxon>
        <taxon>Oomycota</taxon>
        <taxon>Peronosporomycetes</taxon>
        <taxon>Peronosporales</taxon>
        <taxon>Peronosporaceae</taxon>
        <taxon>Phytophthora</taxon>
    </lineage>
</organism>
<protein>
    <submittedName>
        <fullName evidence="1">Uncharacterized protein</fullName>
    </submittedName>
</protein>
<dbReference type="Proteomes" id="UP000006643">
    <property type="component" value="Unassembled WGS sequence"/>
</dbReference>